<keyword evidence="2" id="KW-1185">Reference proteome</keyword>
<accession>A0A392NH77</accession>
<dbReference type="Proteomes" id="UP000265520">
    <property type="component" value="Unassembled WGS sequence"/>
</dbReference>
<sequence>MLLVDGCSLLHILENADFNEPELMNIKVDQLVPVIMDVLLLENQLPYHVLKLLWKNEEAQLIDTMVHFLRNHHWAPDNRRTWISRIQEIVALNKMKEEVWVSIPNESELNHPTHLLDLQRKSILSTKSPSKMFNRIC</sequence>
<dbReference type="PANTHER" id="PTHR31549">
    <property type="entry name" value="PROTEIN, PUTATIVE (DUF247)-RELATED-RELATED"/>
    <property type="match status" value="1"/>
</dbReference>
<dbReference type="Pfam" id="PF03140">
    <property type="entry name" value="DUF247"/>
    <property type="match status" value="1"/>
</dbReference>
<dbReference type="AlphaFoldDB" id="A0A392NH77"/>
<evidence type="ECO:0000313" key="2">
    <source>
        <dbReference type="Proteomes" id="UP000265520"/>
    </source>
</evidence>
<proteinExistence type="predicted"/>
<name>A0A392NH77_9FABA</name>
<organism evidence="1 2">
    <name type="scientific">Trifolium medium</name>
    <dbReference type="NCBI Taxonomy" id="97028"/>
    <lineage>
        <taxon>Eukaryota</taxon>
        <taxon>Viridiplantae</taxon>
        <taxon>Streptophyta</taxon>
        <taxon>Embryophyta</taxon>
        <taxon>Tracheophyta</taxon>
        <taxon>Spermatophyta</taxon>
        <taxon>Magnoliopsida</taxon>
        <taxon>eudicotyledons</taxon>
        <taxon>Gunneridae</taxon>
        <taxon>Pentapetalae</taxon>
        <taxon>rosids</taxon>
        <taxon>fabids</taxon>
        <taxon>Fabales</taxon>
        <taxon>Fabaceae</taxon>
        <taxon>Papilionoideae</taxon>
        <taxon>50 kb inversion clade</taxon>
        <taxon>NPAAA clade</taxon>
        <taxon>Hologalegina</taxon>
        <taxon>IRL clade</taxon>
        <taxon>Trifolieae</taxon>
        <taxon>Trifolium</taxon>
    </lineage>
</organism>
<reference evidence="1 2" key="1">
    <citation type="journal article" date="2018" name="Front. Plant Sci.">
        <title>Red Clover (Trifolium pratense) and Zigzag Clover (T. medium) - A Picture of Genomic Similarities and Differences.</title>
        <authorList>
            <person name="Dluhosova J."/>
            <person name="Istvanek J."/>
            <person name="Nedelnik J."/>
            <person name="Repkova J."/>
        </authorList>
    </citation>
    <scope>NUCLEOTIDE SEQUENCE [LARGE SCALE GENOMIC DNA]</scope>
    <source>
        <strain evidence="2">cv. 10/8</strain>
        <tissue evidence="1">Leaf</tissue>
    </source>
</reference>
<protein>
    <submittedName>
        <fullName evidence="1">DUF247 domain protein</fullName>
    </submittedName>
</protein>
<dbReference type="InterPro" id="IPR004158">
    <property type="entry name" value="DUF247_pln"/>
</dbReference>
<comment type="caution">
    <text evidence="1">The sequence shown here is derived from an EMBL/GenBank/DDBJ whole genome shotgun (WGS) entry which is preliminary data.</text>
</comment>
<evidence type="ECO:0000313" key="1">
    <source>
        <dbReference type="EMBL" id="MCH98458.1"/>
    </source>
</evidence>
<dbReference type="PANTHER" id="PTHR31549:SF191">
    <property type="entry name" value="DUF247 DOMAIN PROTEIN"/>
    <property type="match status" value="1"/>
</dbReference>
<dbReference type="EMBL" id="LXQA010037651">
    <property type="protein sequence ID" value="MCH98458.1"/>
    <property type="molecule type" value="Genomic_DNA"/>
</dbReference>
<gene>
    <name evidence="1" type="ORF">A2U01_0019460</name>
</gene>